<accession>A0A2D3UWQ8</accession>
<dbReference type="RefSeq" id="XP_023622422.1">
    <property type="nucleotide sequence ID" value="XM_023766654.1"/>
</dbReference>
<feature type="region of interest" description="Disordered" evidence="1">
    <location>
        <begin position="122"/>
        <end position="143"/>
    </location>
</feature>
<evidence type="ECO:0000256" key="2">
    <source>
        <dbReference type="SAM" id="SignalP"/>
    </source>
</evidence>
<evidence type="ECO:0000313" key="4">
    <source>
        <dbReference type="Proteomes" id="UP000225277"/>
    </source>
</evidence>
<evidence type="ECO:0000256" key="1">
    <source>
        <dbReference type="SAM" id="MobiDB-lite"/>
    </source>
</evidence>
<dbReference type="GeneID" id="35596644"/>
<name>A0A2D3UWQ8_9PEZI</name>
<keyword evidence="2" id="KW-0732">Signal</keyword>
<organism evidence="3 4">
    <name type="scientific">Ramularia collo-cygni</name>
    <dbReference type="NCBI Taxonomy" id="112498"/>
    <lineage>
        <taxon>Eukaryota</taxon>
        <taxon>Fungi</taxon>
        <taxon>Dikarya</taxon>
        <taxon>Ascomycota</taxon>
        <taxon>Pezizomycotina</taxon>
        <taxon>Dothideomycetes</taxon>
        <taxon>Dothideomycetidae</taxon>
        <taxon>Mycosphaerellales</taxon>
        <taxon>Mycosphaerellaceae</taxon>
        <taxon>Ramularia</taxon>
    </lineage>
</organism>
<dbReference type="AlphaFoldDB" id="A0A2D3UWQ8"/>
<dbReference type="Proteomes" id="UP000225277">
    <property type="component" value="Unassembled WGS sequence"/>
</dbReference>
<gene>
    <name evidence="3" type="ORF">RCC_01383</name>
</gene>
<dbReference type="EMBL" id="FJUY01000001">
    <property type="protein sequence ID" value="CZT15526.1"/>
    <property type="molecule type" value="Genomic_DNA"/>
</dbReference>
<proteinExistence type="predicted"/>
<protein>
    <submittedName>
        <fullName evidence="3">Uncharacterized protein</fullName>
    </submittedName>
</protein>
<feature type="signal peptide" evidence="2">
    <location>
        <begin position="1"/>
        <end position="18"/>
    </location>
</feature>
<feature type="chain" id="PRO_5013588639" evidence="2">
    <location>
        <begin position="19"/>
        <end position="143"/>
    </location>
</feature>
<reference evidence="3 4" key="1">
    <citation type="submission" date="2016-03" db="EMBL/GenBank/DDBJ databases">
        <authorList>
            <person name="Ploux O."/>
        </authorList>
    </citation>
    <scope>NUCLEOTIDE SEQUENCE [LARGE SCALE GENOMIC DNA]</scope>
    <source>
        <strain evidence="3 4">URUG2</strain>
    </source>
</reference>
<keyword evidence="4" id="KW-1185">Reference proteome</keyword>
<sequence length="143" mass="14729">MLNIQLLTLAALSATAIADLNWYGDNGCGNDYLSGSTFNCGLGCTAFTDFKGEPTNNVHSVEGLVLEPNTQVLLYKSADCSGDPYSAIGQSYGSPVPENQCVPSSKDGLGSFQVVVYSDKSGGEACPPGTMTAASSKYPAPTG</sequence>
<evidence type="ECO:0000313" key="3">
    <source>
        <dbReference type="EMBL" id="CZT15526.1"/>
    </source>
</evidence>